<protein>
    <submittedName>
        <fullName evidence="1">Uncharacterized protein</fullName>
    </submittedName>
</protein>
<dbReference type="EMBL" id="MN740003">
    <property type="protein sequence ID" value="QHT82763.1"/>
    <property type="molecule type" value="Genomic_DNA"/>
</dbReference>
<accession>A0A6C0HS62</accession>
<evidence type="ECO:0000313" key="1">
    <source>
        <dbReference type="EMBL" id="QHT82763.1"/>
    </source>
</evidence>
<organism evidence="1">
    <name type="scientific">viral metagenome</name>
    <dbReference type="NCBI Taxonomy" id="1070528"/>
    <lineage>
        <taxon>unclassified sequences</taxon>
        <taxon>metagenomes</taxon>
        <taxon>organismal metagenomes</taxon>
    </lineage>
</organism>
<dbReference type="InterPro" id="IPR011735">
    <property type="entry name" value="WlaTC/HtrL_glycosyltransf"/>
</dbReference>
<reference evidence="1" key="1">
    <citation type="journal article" date="2020" name="Nature">
        <title>Giant virus diversity and host interactions through global metagenomics.</title>
        <authorList>
            <person name="Schulz F."/>
            <person name="Roux S."/>
            <person name="Paez-Espino D."/>
            <person name="Jungbluth S."/>
            <person name="Walsh D.A."/>
            <person name="Denef V.J."/>
            <person name="McMahon K.D."/>
            <person name="Konstantinidis K.T."/>
            <person name="Eloe-Fadrosh E.A."/>
            <person name="Kyrpides N.C."/>
            <person name="Woyke T."/>
        </authorList>
    </citation>
    <scope>NUCLEOTIDE SEQUENCE</scope>
    <source>
        <strain evidence="1">GVMAG-M-3300023184-165</strain>
    </source>
</reference>
<name>A0A6C0HS62_9ZZZZ</name>
<proteinExistence type="predicted"/>
<dbReference type="Pfam" id="PF09612">
    <property type="entry name" value="HtrL_YibB"/>
    <property type="match status" value="1"/>
</dbReference>
<dbReference type="AlphaFoldDB" id="A0A6C0HS62"/>
<sequence>MLENNVTLVSAFIANANERKDRSTADYIAYGKKLMAVPINKIIFFDDSLINDIPDNFFNDNKTIIIPVKKEDNYLYQHKEKITEFQLNTTCPEKDTLDYMITICNKTEHVRNAILLNTFQSTQFVWIDFGINHVFKGRTDEEFNNIICGLIEKPFENVRIANIWNPVLYETNCKNFRSNIYKEVLWFFAGGVFGGNSQALIKFADLMKNQCIKVIEENHTLMWEVNVWFQVYLENKELFSLYHCDHNPSILENY</sequence>